<dbReference type="PROSITE" id="PS50127">
    <property type="entry name" value="UBC_2"/>
    <property type="match status" value="1"/>
</dbReference>
<evidence type="ECO:0000313" key="2">
    <source>
        <dbReference type="EMBL" id="KAF9067019.1"/>
    </source>
</evidence>
<dbReference type="SUPFAM" id="SSF54495">
    <property type="entry name" value="UBC-like"/>
    <property type="match status" value="1"/>
</dbReference>
<organism evidence="2 3">
    <name type="scientific">Rhodocollybia butyracea</name>
    <dbReference type="NCBI Taxonomy" id="206335"/>
    <lineage>
        <taxon>Eukaryota</taxon>
        <taxon>Fungi</taxon>
        <taxon>Dikarya</taxon>
        <taxon>Basidiomycota</taxon>
        <taxon>Agaricomycotina</taxon>
        <taxon>Agaricomycetes</taxon>
        <taxon>Agaricomycetidae</taxon>
        <taxon>Agaricales</taxon>
        <taxon>Marasmiineae</taxon>
        <taxon>Omphalotaceae</taxon>
        <taxon>Rhodocollybia</taxon>
    </lineage>
</organism>
<dbReference type="Gene3D" id="3.10.110.10">
    <property type="entry name" value="Ubiquitin Conjugating Enzyme"/>
    <property type="match status" value="1"/>
</dbReference>
<feature type="domain" description="UBC core" evidence="1">
    <location>
        <begin position="1"/>
        <end position="54"/>
    </location>
</feature>
<evidence type="ECO:0000313" key="3">
    <source>
        <dbReference type="Proteomes" id="UP000772434"/>
    </source>
</evidence>
<keyword evidence="3" id="KW-1185">Reference proteome</keyword>
<feature type="non-terminal residue" evidence="2">
    <location>
        <position position="1"/>
    </location>
</feature>
<name>A0A9P5PJQ0_9AGAR</name>
<dbReference type="InterPro" id="IPR016135">
    <property type="entry name" value="UBQ-conjugating_enzyme/RWD"/>
</dbReference>
<dbReference type="AlphaFoldDB" id="A0A9P5PJQ0"/>
<protein>
    <recommendedName>
        <fullName evidence="1">UBC core domain-containing protein</fullName>
    </recommendedName>
</protein>
<dbReference type="OrthoDB" id="7851174at2759"/>
<evidence type="ECO:0000259" key="1">
    <source>
        <dbReference type="PROSITE" id="PS50127"/>
    </source>
</evidence>
<accession>A0A9P5PJQ0</accession>
<proteinExistence type="predicted"/>
<sequence>SPAHQIRTVLLSVQALLSVPNPDDPLVTDVAKYYKENEKESVGSGQTELHGRATVHMLKYFIWRHH</sequence>
<reference evidence="2" key="1">
    <citation type="submission" date="2020-11" db="EMBL/GenBank/DDBJ databases">
        <authorList>
            <consortium name="DOE Joint Genome Institute"/>
            <person name="Ahrendt S."/>
            <person name="Riley R."/>
            <person name="Andreopoulos W."/>
            <person name="Labutti K."/>
            <person name="Pangilinan J."/>
            <person name="Ruiz-Duenas F.J."/>
            <person name="Barrasa J.M."/>
            <person name="Sanchez-Garcia M."/>
            <person name="Camarero S."/>
            <person name="Miyauchi S."/>
            <person name="Serrano A."/>
            <person name="Linde D."/>
            <person name="Babiker R."/>
            <person name="Drula E."/>
            <person name="Ayuso-Fernandez I."/>
            <person name="Pacheco R."/>
            <person name="Padilla G."/>
            <person name="Ferreira P."/>
            <person name="Barriuso J."/>
            <person name="Kellner H."/>
            <person name="Castanera R."/>
            <person name="Alfaro M."/>
            <person name="Ramirez L."/>
            <person name="Pisabarro A.G."/>
            <person name="Kuo A."/>
            <person name="Tritt A."/>
            <person name="Lipzen A."/>
            <person name="He G."/>
            <person name="Yan M."/>
            <person name="Ng V."/>
            <person name="Cullen D."/>
            <person name="Martin F."/>
            <person name="Rosso M.-N."/>
            <person name="Henrissat B."/>
            <person name="Hibbett D."/>
            <person name="Martinez A.T."/>
            <person name="Grigoriev I.V."/>
        </authorList>
    </citation>
    <scope>NUCLEOTIDE SEQUENCE</scope>
    <source>
        <strain evidence="2">AH 40177</strain>
    </source>
</reference>
<gene>
    <name evidence="2" type="ORF">BDP27DRAFT_1226519</name>
</gene>
<dbReference type="InterPro" id="IPR000608">
    <property type="entry name" value="UBC"/>
</dbReference>
<dbReference type="Proteomes" id="UP000772434">
    <property type="component" value="Unassembled WGS sequence"/>
</dbReference>
<dbReference type="Pfam" id="PF00179">
    <property type="entry name" value="UQ_con"/>
    <property type="match status" value="1"/>
</dbReference>
<dbReference type="EMBL" id="JADNRY010000079">
    <property type="protein sequence ID" value="KAF9067019.1"/>
    <property type="molecule type" value="Genomic_DNA"/>
</dbReference>
<comment type="caution">
    <text evidence="2">The sequence shown here is derived from an EMBL/GenBank/DDBJ whole genome shotgun (WGS) entry which is preliminary data.</text>
</comment>